<dbReference type="GO" id="GO:0005829">
    <property type="term" value="C:cytosol"/>
    <property type="evidence" value="ECO:0007669"/>
    <property type="project" value="TreeGrafter"/>
</dbReference>
<dbReference type="InterPro" id="IPR013749">
    <property type="entry name" value="PM/HMP-P_kinase-1"/>
</dbReference>
<keyword evidence="4" id="KW-0808">Transferase</keyword>
<feature type="domain" description="Pyridoxamine kinase/Phosphomethylpyrimidine kinase" evidence="3">
    <location>
        <begin position="12"/>
        <end position="241"/>
    </location>
</feature>
<accession>A0A151Y6I9</accession>
<protein>
    <recommendedName>
        <fullName evidence="2">hydroxymethylpyrimidine kinase</fullName>
        <ecNumber evidence="2">2.7.1.49</ecNumber>
    </recommendedName>
</protein>
<dbReference type="PANTHER" id="PTHR20858:SF17">
    <property type="entry name" value="HYDROXYMETHYLPYRIMIDINE_PHOSPHOMETHYLPYRIMIDINE KINASE THI20-RELATED"/>
    <property type="match status" value="1"/>
</dbReference>
<evidence type="ECO:0000259" key="3">
    <source>
        <dbReference type="Pfam" id="PF08543"/>
    </source>
</evidence>
<dbReference type="GO" id="GO:0008902">
    <property type="term" value="F:hydroxymethylpyrimidine kinase activity"/>
    <property type="evidence" value="ECO:0007669"/>
    <property type="project" value="UniProtKB-EC"/>
</dbReference>
<comment type="caution">
    <text evidence="4">The sequence shown here is derived from an EMBL/GenBank/DDBJ whole genome shotgun (WGS) entry which is preliminary data.</text>
</comment>
<dbReference type="EC" id="2.7.1.49" evidence="2"/>
<dbReference type="CDD" id="cd01169">
    <property type="entry name" value="HMPP_kinase"/>
    <property type="match status" value="1"/>
</dbReference>
<dbReference type="GO" id="GO:0009228">
    <property type="term" value="P:thiamine biosynthetic process"/>
    <property type="evidence" value="ECO:0007669"/>
    <property type="project" value="InterPro"/>
</dbReference>
<dbReference type="EMBL" id="LUAW01000001">
    <property type="protein sequence ID" value="KYQ73610.1"/>
    <property type="molecule type" value="Genomic_DNA"/>
</dbReference>
<keyword evidence="5" id="KW-1185">Reference proteome</keyword>
<dbReference type="SUPFAM" id="SSF53613">
    <property type="entry name" value="Ribokinase-like"/>
    <property type="match status" value="1"/>
</dbReference>
<reference evidence="4 5" key="1">
    <citation type="submission" date="2016-03" db="EMBL/GenBank/DDBJ databases">
        <title>Acinetobacter genomospecies 28 strain ANC 4149.</title>
        <authorList>
            <person name="Radolfova-Krizova L."/>
            <person name="Nemec A."/>
        </authorList>
    </citation>
    <scope>NUCLEOTIDE SEQUENCE [LARGE SCALE GENOMIC DNA]</scope>
    <source>
        <strain evidence="4 5">ANC 4149</strain>
    </source>
</reference>
<dbReference type="Proteomes" id="UP000076276">
    <property type="component" value="Unassembled WGS sequence"/>
</dbReference>
<evidence type="ECO:0000256" key="2">
    <source>
        <dbReference type="ARBA" id="ARBA00012135"/>
    </source>
</evidence>
<organism evidence="4 5">
    <name type="scientific">Acinetobacter pragensis</name>
    <dbReference type="NCBI Taxonomy" id="1806892"/>
    <lineage>
        <taxon>Bacteria</taxon>
        <taxon>Pseudomonadati</taxon>
        <taxon>Pseudomonadota</taxon>
        <taxon>Gammaproteobacteria</taxon>
        <taxon>Moraxellales</taxon>
        <taxon>Moraxellaceae</taxon>
        <taxon>Acinetobacter</taxon>
    </lineage>
</organism>
<name>A0A151Y6I9_9GAMM</name>
<dbReference type="UniPathway" id="UPA00060">
    <property type="reaction ID" value="UER00138"/>
</dbReference>
<dbReference type="AlphaFoldDB" id="A0A151Y6I9"/>
<sequence length="255" mass="26837">MRPTVLCFSGLDPSGGAGLQADIEAIGQSGAHAAIACTALTIQNSQQVFGFSATSKELLLAQAHAVVNDLPIQCVKSGMLGTTDNIAALAEFLREQPQYLYVLDPVLVANSGGSLGNQATLVQAFAELIPLASLITPNTVELKALTGEQDLNLATQKLFAMGAQAVLVKGGHEDTPDFIRNALYIQGELISETQCPRLAGEYHGSGCSLASYIAGRLALGDDVKTAVHHAEIWLFGVLKNAETPVPNGQKIPKRF</sequence>
<proteinExistence type="predicted"/>
<dbReference type="Gene3D" id="3.40.1190.20">
    <property type="match status" value="1"/>
</dbReference>
<dbReference type="RefSeq" id="WP_067665153.1">
    <property type="nucleotide sequence ID" value="NZ_CBCSIK010000001.1"/>
</dbReference>
<evidence type="ECO:0000256" key="1">
    <source>
        <dbReference type="ARBA" id="ARBA00004948"/>
    </source>
</evidence>
<dbReference type="InterPro" id="IPR004399">
    <property type="entry name" value="HMP/HMP-P_kinase_dom"/>
</dbReference>
<keyword evidence="4" id="KW-0418">Kinase</keyword>
<comment type="pathway">
    <text evidence="1">Cofactor biosynthesis; thiamine diphosphate biosynthesis.</text>
</comment>
<dbReference type="STRING" id="1806892.AZH43_00375"/>
<dbReference type="InterPro" id="IPR029056">
    <property type="entry name" value="Ribokinase-like"/>
</dbReference>
<dbReference type="Pfam" id="PF08543">
    <property type="entry name" value="Phos_pyr_kin"/>
    <property type="match status" value="1"/>
</dbReference>
<evidence type="ECO:0000313" key="5">
    <source>
        <dbReference type="Proteomes" id="UP000076276"/>
    </source>
</evidence>
<dbReference type="GO" id="GO:0008972">
    <property type="term" value="F:phosphomethylpyrimidine kinase activity"/>
    <property type="evidence" value="ECO:0007669"/>
    <property type="project" value="InterPro"/>
</dbReference>
<dbReference type="OrthoDB" id="9810880at2"/>
<evidence type="ECO:0000313" key="4">
    <source>
        <dbReference type="EMBL" id="KYQ73610.1"/>
    </source>
</evidence>
<gene>
    <name evidence="4" type="ORF">AZH43_00375</name>
</gene>
<dbReference type="PANTHER" id="PTHR20858">
    <property type="entry name" value="PHOSPHOMETHYLPYRIMIDINE KINASE"/>
    <property type="match status" value="1"/>
</dbReference>
<dbReference type="GO" id="GO:0009229">
    <property type="term" value="P:thiamine diphosphate biosynthetic process"/>
    <property type="evidence" value="ECO:0007669"/>
    <property type="project" value="UniProtKB-UniPathway"/>
</dbReference>